<dbReference type="PRINTS" id="PR00076">
    <property type="entry name" value="6PGDHDRGNASE"/>
</dbReference>
<dbReference type="Gene3D" id="1.20.5.320">
    <property type="entry name" value="6-Phosphogluconate Dehydrogenase, domain 3"/>
    <property type="match status" value="1"/>
</dbReference>
<dbReference type="InterPro" id="IPR006183">
    <property type="entry name" value="Pgluconate_DH"/>
</dbReference>
<name>A0ABR3T6U0_9PEZI</name>
<dbReference type="EC" id="1.1.1.44" evidence="3"/>
<dbReference type="Gene3D" id="1.10.1040.10">
    <property type="entry name" value="N-(1-d-carboxylethyl)-l-norvaline Dehydrogenase, domain 2"/>
    <property type="match status" value="1"/>
</dbReference>
<comment type="similarity">
    <text evidence="2">Belongs to the 6-phosphogluconate dehydrogenase family.</text>
</comment>
<reference evidence="8 9" key="1">
    <citation type="journal article" date="2023" name="Plant Dis.">
        <title>First Report of Diplodia intermedia Causing Canker and Dieback Diseases on Apple Trees in Canada.</title>
        <authorList>
            <person name="Ellouze W."/>
            <person name="Ilyukhin E."/>
            <person name="Sulman M."/>
            <person name="Ali S."/>
        </authorList>
    </citation>
    <scope>NUCLEOTIDE SEQUENCE [LARGE SCALE GENOMIC DNA]</scope>
    <source>
        <strain evidence="8 9">M45-28</strain>
    </source>
</reference>
<dbReference type="InterPro" id="IPR006113">
    <property type="entry name" value="6PGDH_Gnd/GntZ"/>
</dbReference>
<gene>
    <name evidence="8" type="ORF">SLS58_010307</name>
</gene>
<comment type="caution">
    <text evidence="8">The sequence shown here is derived from an EMBL/GenBank/DDBJ whole genome shotgun (WGS) entry which is preliminary data.</text>
</comment>
<feature type="domain" description="6-phosphogluconate dehydrogenase C-terminal" evidence="7">
    <location>
        <begin position="189"/>
        <end position="518"/>
    </location>
</feature>
<dbReference type="PIRSF" id="PIRSF000109">
    <property type="entry name" value="6PGD"/>
    <property type="match status" value="1"/>
</dbReference>
<dbReference type="EMBL" id="JAKEKT020000117">
    <property type="protein sequence ID" value="KAL1635270.1"/>
    <property type="molecule type" value="Genomic_DNA"/>
</dbReference>
<evidence type="ECO:0000313" key="8">
    <source>
        <dbReference type="EMBL" id="KAL1635270.1"/>
    </source>
</evidence>
<evidence type="ECO:0000256" key="3">
    <source>
        <dbReference type="ARBA" id="ARBA00013011"/>
    </source>
</evidence>
<evidence type="ECO:0000313" key="9">
    <source>
        <dbReference type="Proteomes" id="UP001521184"/>
    </source>
</evidence>
<evidence type="ECO:0000256" key="2">
    <source>
        <dbReference type="ARBA" id="ARBA00008419"/>
    </source>
</evidence>
<dbReference type="Pfam" id="PF00393">
    <property type="entry name" value="6PGD"/>
    <property type="match status" value="1"/>
</dbReference>
<proteinExistence type="inferred from homology"/>
<dbReference type="SUPFAM" id="SSF48179">
    <property type="entry name" value="6-phosphogluconate dehydrogenase C-terminal domain-like"/>
    <property type="match status" value="1"/>
</dbReference>
<evidence type="ECO:0000256" key="5">
    <source>
        <dbReference type="ARBA" id="ARBA00023064"/>
    </source>
</evidence>
<dbReference type="SUPFAM" id="SSF51735">
    <property type="entry name" value="NAD(P)-binding Rossmann-fold domains"/>
    <property type="match status" value="1"/>
</dbReference>
<dbReference type="InterPro" id="IPR006114">
    <property type="entry name" value="6PGDH_C"/>
</dbReference>
<dbReference type="Pfam" id="PF03446">
    <property type="entry name" value="NAD_binding_2"/>
    <property type="match status" value="1"/>
</dbReference>
<keyword evidence="5" id="KW-0311">Gluconate utilization</keyword>
<keyword evidence="9" id="KW-1185">Reference proteome</keyword>
<dbReference type="InterPro" id="IPR006115">
    <property type="entry name" value="6PGDH_NADP-bd"/>
</dbReference>
<evidence type="ECO:0000256" key="6">
    <source>
        <dbReference type="ARBA" id="ARBA00023126"/>
    </source>
</evidence>
<protein>
    <recommendedName>
        <fullName evidence="3">phosphogluconate dehydrogenase (NADP(+)-dependent, decarboxylating)</fullName>
        <ecNumber evidence="3">1.1.1.44</ecNumber>
    </recommendedName>
</protein>
<keyword evidence="4" id="KW-0560">Oxidoreductase</keyword>
<keyword evidence="6" id="KW-0570">Pentose shunt</keyword>
<accession>A0ABR3T6U0</accession>
<comment type="pathway">
    <text evidence="1">Carbohydrate degradation; pentose phosphate pathway; D-ribulose 5-phosphate from D-glucose 6-phosphate (oxidative stage): step 3/3.</text>
</comment>
<evidence type="ECO:0000259" key="7">
    <source>
        <dbReference type="SMART" id="SM01350"/>
    </source>
</evidence>
<dbReference type="SMART" id="SM01350">
    <property type="entry name" value="6PGD"/>
    <property type="match status" value="1"/>
</dbReference>
<organism evidence="8 9">
    <name type="scientific">Diplodia intermedia</name>
    <dbReference type="NCBI Taxonomy" id="856260"/>
    <lineage>
        <taxon>Eukaryota</taxon>
        <taxon>Fungi</taxon>
        <taxon>Dikarya</taxon>
        <taxon>Ascomycota</taxon>
        <taxon>Pezizomycotina</taxon>
        <taxon>Dothideomycetes</taxon>
        <taxon>Dothideomycetes incertae sedis</taxon>
        <taxon>Botryosphaeriales</taxon>
        <taxon>Botryosphaeriaceae</taxon>
        <taxon>Diplodia</taxon>
    </lineage>
</organism>
<dbReference type="PANTHER" id="PTHR11811">
    <property type="entry name" value="6-PHOSPHOGLUCONATE DEHYDROGENASE"/>
    <property type="match status" value="1"/>
</dbReference>
<dbReference type="Gene3D" id="3.40.50.720">
    <property type="entry name" value="NAD(P)-binding Rossmann-like Domain"/>
    <property type="match status" value="1"/>
</dbReference>
<dbReference type="InterPro" id="IPR008927">
    <property type="entry name" value="6-PGluconate_DH-like_C_sf"/>
</dbReference>
<evidence type="ECO:0000256" key="4">
    <source>
        <dbReference type="ARBA" id="ARBA00023002"/>
    </source>
</evidence>
<dbReference type="Proteomes" id="UP001521184">
    <property type="component" value="Unassembled WGS sequence"/>
</dbReference>
<evidence type="ECO:0000256" key="1">
    <source>
        <dbReference type="ARBA" id="ARBA00004874"/>
    </source>
</evidence>
<dbReference type="InterPro" id="IPR036291">
    <property type="entry name" value="NAD(P)-bd_dom_sf"/>
</dbReference>
<dbReference type="InterPro" id="IPR013328">
    <property type="entry name" value="6PGD_dom2"/>
</dbReference>
<sequence>MAQQLDIKKLAMIGCGSMGGGMALLFAEHGVKVSLQDPSEEAMDRIVEKAKDSPHIPAGSVNKHANYESLCASLDSPKVFVFSLPHGSVGDTVLGGLMPYLDKGDIIIDAGNEHWQNTERRQAKCYTRGVRYIGMGVSGGYQAARQGPSMCPGGDDESLDLVLPLLKKVAAKDRAGTPCVGKAGTGGSGHYVKMMHNGIEHGMISAVSEAYDIMKKGLGMSNDEIGTVFEQWNSEGELVILRENTHRANTDTTQQGTFLIWISADICRAKDKSRNDEYVVDTVEDKVVQDITGEEGTGIWSNEQAVIHHIPAPTLTTAHYLRLASADRNQRVRAQQTIGGAFAPQPLDLSGGQSKQAFLEALRRATYAACLASYIQGINVIERANQANHWNIDYRAVLQIWRGGCIIQADHIAALLHPIFAHHRALDSINPLFQPTVMAELKACFGALRDVVVKATLADHVVPALAASLEYVKYQTSTELPTSFAEAQLDYFGAHMYDRKGEEGTGAPTEGKYHYEWKPVKSSIA</sequence>